<proteinExistence type="predicted"/>
<accession>A0AAW4MWE2</accession>
<reference evidence="1" key="1">
    <citation type="submission" date="2021-06" db="EMBL/GenBank/DDBJ databases">
        <title>Collection of gut derived symbiotic bacterial strains cultured from healthy donors.</title>
        <authorList>
            <person name="Lin H."/>
            <person name="Littmann E."/>
            <person name="Pamer E.G."/>
        </authorList>
    </citation>
    <scope>NUCLEOTIDE SEQUENCE</scope>
    <source>
        <strain evidence="1">MSK.21.74</strain>
    </source>
</reference>
<dbReference type="EMBL" id="JAHOEI010000001">
    <property type="protein sequence ID" value="MBV3386238.1"/>
    <property type="molecule type" value="Genomic_DNA"/>
</dbReference>
<organism evidence="1 2">
    <name type="scientific">Segatella copri</name>
    <dbReference type="NCBI Taxonomy" id="165179"/>
    <lineage>
        <taxon>Bacteria</taxon>
        <taxon>Pseudomonadati</taxon>
        <taxon>Bacteroidota</taxon>
        <taxon>Bacteroidia</taxon>
        <taxon>Bacteroidales</taxon>
        <taxon>Prevotellaceae</taxon>
        <taxon>Segatella</taxon>
    </lineage>
</organism>
<gene>
    <name evidence="1" type="ORF">KSW82_00530</name>
</gene>
<evidence type="ECO:0000313" key="2">
    <source>
        <dbReference type="Proteomes" id="UP001196765"/>
    </source>
</evidence>
<evidence type="ECO:0000313" key="1">
    <source>
        <dbReference type="EMBL" id="MBV3386238.1"/>
    </source>
</evidence>
<protein>
    <submittedName>
        <fullName evidence="1">Uncharacterized protein</fullName>
    </submittedName>
</protein>
<name>A0AAW4MWE2_9BACT</name>
<comment type="caution">
    <text evidence="1">The sequence shown here is derived from an EMBL/GenBank/DDBJ whole genome shotgun (WGS) entry which is preliminary data.</text>
</comment>
<dbReference type="AlphaFoldDB" id="A0AAW4MWE2"/>
<dbReference type="Proteomes" id="UP001196765">
    <property type="component" value="Unassembled WGS sequence"/>
</dbReference>
<dbReference type="RefSeq" id="WP_217743745.1">
    <property type="nucleotide sequence ID" value="NZ_JAHOEI010000001.1"/>
</dbReference>
<sequence length="921" mass="103627">MIQVLLYPDALSMVGSMNAFEIYCSSKTDVVFALRYQGSSANIVQHTYTPNDKNRITVSVKDIILPLLSFEVKDSIEPYIQPNIMKAFVATVYEVGSEDSKKEISFSVIRAGVDRLADSAANFLKTNFLTWQPQTKEVTYYSPEFLTYYAAEASEMKCKAYVPNGQGYEEKVLTLASLEAGKVYTVPVQYAIIAKLLGDGILPHVYEIWVEQAGERVTYVQQYFAGGMKSEEEEWFLFENSLGGVDCFRAYGNSENTAEHTHNVAEIEEDSEEYRVDTTRKFKKNTGFLDKKERQWLLDFFPSLGKYVYHGSALRKITVIESDVNYEAKELPSDYTFTYKYSDARPYLNLSRSEVGSFKQLDIQLPDLGNFTIAPRLVECQRLTLSSGALFPVQNPYSEEWGVTTLAAIFTQLVGQLSSSYTGGGGVGHSHKNIDVLDALSEFNGYITYLDKKIKAGYADETDDFSENGKASKKILRKDIEDTASALIKFLSGTQFGGFIPGILTGSGGRIDERGNAEFESIISRSSIIAKELIVNRQTAMESNFVFTESGLVDSVEENAPATAGDNITYTLQLQKRWEGDFTAFKENDVILASVNALATGGKYYDMWMRVLSVNTVKNTIEVVCYPDSEVPSGANHPPCELARLIRWGNATDEDRQSCWYISSSEGLLVWLDHVTKPIIDKSNYSLAIGKLPDALHFVFANYPLADKRDGAFYAKYLAVQNIIRTDYQGNVKQDVVDRGKWSLDTAKSEEPYRCIATEVHDVWHYGCRWRCLEDKTQAEPKYASTGWAFVEGNPEFKVEMTSAQGWSFDCDEISKLNDEGQYNVFTTLSFEATLYNRSVNDYVEAKRVIWTRDTGNVQEDNAWAIEHADAGFAVPITWKDLGTNADERWSCKFKVEVELLEETVQPSRSRVAYAESSIFV</sequence>